<dbReference type="PANTHER" id="PTHR46033:SF8">
    <property type="entry name" value="PROTEIN MAINTENANCE OF MERISTEMS-LIKE"/>
    <property type="match status" value="1"/>
</dbReference>
<feature type="domain" description="Aminotransferase-like plant mobile" evidence="1">
    <location>
        <begin position="29"/>
        <end position="88"/>
    </location>
</feature>
<reference evidence="2 3" key="1">
    <citation type="submission" date="2023-03" db="EMBL/GenBank/DDBJ databases">
        <title>WGS of Gossypium arboreum.</title>
        <authorList>
            <person name="Yu D."/>
        </authorList>
    </citation>
    <scope>NUCLEOTIDE SEQUENCE [LARGE SCALE GENOMIC DNA]</scope>
    <source>
        <tissue evidence="2">Leaf</tissue>
    </source>
</reference>
<protein>
    <recommendedName>
        <fullName evidence="1">Aminotransferase-like plant mobile domain-containing protein</fullName>
    </recommendedName>
</protein>
<gene>
    <name evidence="2" type="ORF">PVK06_025163</name>
</gene>
<proteinExistence type="predicted"/>
<evidence type="ECO:0000313" key="3">
    <source>
        <dbReference type="Proteomes" id="UP001358586"/>
    </source>
</evidence>
<dbReference type="InterPro" id="IPR044824">
    <property type="entry name" value="MAIN-like"/>
</dbReference>
<name>A0ABR0PFN8_GOSAR</name>
<accession>A0ABR0PFN8</accession>
<keyword evidence="3" id="KW-1185">Reference proteome</keyword>
<organism evidence="2 3">
    <name type="scientific">Gossypium arboreum</name>
    <name type="common">Tree cotton</name>
    <name type="synonym">Gossypium nanking</name>
    <dbReference type="NCBI Taxonomy" id="29729"/>
    <lineage>
        <taxon>Eukaryota</taxon>
        <taxon>Viridiplantae</taxon>
        <taxon>Streptophyta</taxon>
        <taxon>Embryophyta</taxon>
        <taxon>Tracheophyta</taxon>
        <taxon>Spermatophyta</taxon>
        <taxon>Magnoliopsida</taxon>
        <taxon>eudicotyledons</taxon>
        <taxon>Gunneridae</taxon>
        <taxon>Pentapetalae</taxon>
        <taxon>rosids</taxon>
        <taxon>malvids</taxon>
        <taxon>Malvales</taxon>
        <taxon>Malvaceae</taxon>
        <taxon>Malvoideae</taxon>
        <taxon>Gossypium</taxon>
    </lineage>
</organism>
<dbReference type="EMBL" id="JARKNE010000007">
    <property type="protein sequence ID" value="KAK5820117.1"/>
    <property type="molecule type" value="Genomic_DNA"/>
</dbReference>
<dbReference type="InterPro" id="IPR019557">
    <property type="entry name" value="AminoTfrase-like_pln_mobile"/>
</dbReference>
<dbReference type="Proteomes" id="UP001358586">
    <property type="component" value="Chromosome 7"/>
</dbReference>
<evidence type="ECO:0000313" key="2">
    <source>
        <dbReference type="EMBL" id="KAK5820117.1"/>
    </source>
</evidence>
<comment type="caution">
    <text evidence="2">The sequence shown here is derived from an EMBL/GenBank/DDBJ whole genome shotgun (WGS) entry which is preliminary data.</text>
</comment>
<evidence type="ECO:0000259" key="1">
    <source>
        <dbReference type="Pfam" id="PF10536"/>
    </source>
</evidence>
<sequence>MGRLIQGRVNGLGYSLDERLMPYLELVGFESTSLIRMFDLRYDLISALVERWRPKTYTFHLSCGECTVTPEDVSLQLGLPIDRSAVTGDANSNRVHLMYLPLLTNLLNVRLYSWGSAVLAILYRMTKHDVVNVGGCLLLLQSWALYRMPFLASVRHKPYAFPLVNSPVPLHYSTPPDPYPPHYSTPVGSYPPQYSTPPGSSLSMAFGAYDFSFMCRTPPPTTEEDVDHRDHPQYER</sequence>
<dbReference type="PANTHER" id="PTHR46033">
    <property type="entry name" value="PROTEIN MAIN-LIKE 2"/>
    <property type="match status" value="1"/>
</dbReference>
<dbReference type="Pfam" id="PF10536">
    <property type="entry name" value="PMD"/>
    <property type="match status" value="1"/>
</dbReference>